<feature type="chain" id="PRO_5034856596" evidence="2">
    <location>
        <begin position="19"/>
        <end position="140"/>
    </location>
</feature>
<evidence type="ECO:0000256" key="2">
    <source>
        <dbReference type="SAM" id="SignalP"/>
    </source>
</evidence>
<protein>
    <submittedName>
        <fullName evidence="3">Uncharacterized protein</fullName>
    </submittedName>
</protein>
<dbReference type="EMBL" id="BLAL01000019">
    <property type="protein sequence ID" value="GES76216.1"/>
    <property type="molecule type" value="Genomic_DNA"/>
</dbReference>
<proteinExistence type="predicted"/>
<sequence length="140" mass="14513">MMLVFITAIIATPVPVQKRQDPSDPSQGGDQSGNGGDQSGNGGDQSSPSGDSPSGGGDPCTSSGSILADNVPAKSDGGDPTPYEFQQNTSYYINETNQNATNLQIIYRVRFHSTAVDQSDSFPVESDPASPDGIKPFGCP</sequence>
<organism evidence="3 4">
    <name type="scientific">Rhizophagus clarus</name>
    <dbReference type="NCBI Taxonomy" id="94130"/>
    <lineage>
        <taxon>Eukaryota</taxon>
        <taxon>Fungi</taxon>
        <taxon>Fungi incertae sedis</taxon>
        <taxon>Mucoromycota</taxon>
        <taxon>Glomeromycotina</taxon>
        <taxon>Glomeromycetes</taxon>
        <taxon>Glomerales</taxon>
        <taxon>Glomeraceae</taxon>
        <taxon>Rhizophagus</taxon>
    </lineage>
</organism>
<evidence type="ECO:0000313" key="3">
    <source>
        <dbReference type="EMBL" id="GES76216.1"/>
    </source>
</evidence>
<name>A0A8H3KZY7_9GLOM</name>
<feature type="compositionally biased region" description="Gly residues" evidence="1">
    <location>
        <begin position="30"/>
        <end position="43"/>
    </location>
</feature>
<dbReference type="Proteomes" id="UP000615446">
    <property type="component" value="Unassembled WGS sequence"/>
</dbReference>
<feature type="region of interest" description="Disordered" evidence="1">
    <location>
        <begin position="11"/>
        <end position="88"/>
    </location>
</feature>
<keyword evidence="2" id="KW-0732">Signal</keyword>
<evidence type="ECO:0000313" key="4">
    <source>
        <dbReference type="Proteomes" id="UP000615446"/>
    </source>
</evidence>
<accession>A0A8H3KZY7</accession>
<dbReference type="AlphaFoldDB" id="A0A8H3KZY7"/>
<evidence type="ECO:0000256" key="1">
    <source>
        <dbReference type="SAM" id="MobiDB-lite"/>
    </source>
</evidence>
<feature type="signal peptide" evidence="2">
    <location>
        <begin position="1"/>
        <end position="18"/>
    </location>
</feature>
<dbReference type="OrthoDB" id="2423380at2759"/>
<comment type="caution">
    <text evidence="3">The sequence shown here is derived from an EMBL/GenBank/DDBJ whole genome shotgun (WGS) entry which is preliminary data.</text>
</comment>
<reference evidence="3" key="1">
    <citation type="submission" date="2019-10" db="EMBL/GenBank/DDBJ databases">
        <title>Conservation and host-specific expression of non-tandemly repeated heterogenous ribosome RNA gene in arbuscular mycorrhizal fungi.</title>
        <authorList>
            <person name="Maeda T."/>
            <person name="Kobayashi Y."/>
            <person name="Nakagawa T."/>
            <person name="Ezawa T."/>
            <person name="Yamaguchi K."/>
            <person name="Bino T."/>
            <person name="Nishimoto Y."/>
            <person name="Shigenobu S."/>
            <person name="Kawaguchi M."/>
        </authorList>
    </citation>
    <scope>NUCLEOTIDE SEQUENCE</scope>
    <source>
        <strain evidence="3">HR1</strain>
    </source>
</reference>
<feature type="region of interest" description="Disordered" evidence="1">
    <location>
        <begin position="118"/>
        <end position="140"/>
    </location>
</feature>
<gene>
    <name evidence="3" type="ORF">RCL2_000362200</name>
</gene>